<sequence>MPDELAVLDAALHFHVLPHEIENMSARWWNP</sequence>
<name>A0A0F9JFY7_9ZZZZ</name>
<proteinExistence type="predicted"/>
<protein>
    <submittedName>
        <fullName evidence="1">Uncharacterized protein</fullName>
    </submittedName>
</protein>
<comment type="caution">
    <text evidence="1">The sequence shown here is derived from an EMBL/GenBank/DDBJ whole genome shotgun (WGS) entry which is preliminary data.</text>
</comment>
<organism evidence="1">
    <name type="scientific">marine sediment metagenome</name>
    <dbReference type="NCBI Taxonomy" id="412755"/>
    <lineage>
        <taxon>unclassified sequences</taxon>
        <taxon>metagenomes</taxon>
        <taxon>ecological metagenomes</taxon>
    </lineage>
</organism>
<feature type="non-terminal residue" evidence="1">
    <location>
        <position position="31"/>
    </location>
</feature>
<dbReference type="EMBL" id="LAZR01010153">
    <property type="protein sequence ID" value="KKM68528.1"/>
    <property type="molecule type" value="Genomic_DNA"/>
</dbReference>
<dbReference type="AlphaFoldDB" id="A0A0F9JFY7"/>
<reference evidence="1" key="1">
    <citation type="journal article" date="2015" name="Nature">
        <title>Complex archaea that bridge the gap between prokaryotes and eukaryotes.</title>
        <authorList>
            <person name="Spang A."/>
            <person name="Saw J.H."/>
            <person name="Jorgensen S.L."/>
            <person name="Zaremba-Niedzwiedzka K."/>
            <person name="Martijn J."/>
            <person name="Lind A.E."/>
            <person name="van Eijk R."/>
            <person name="Schleper C."/>
            <person name="Guy L."/>
            <person name="Ettema T.J."/>
        </authorList>
    </citation>
    <scope>NUCLEOTIDE SEQUENCE</scope>
</reference>
<evidence type="ECO:0000313" key="1">
    <source>
        <dbReference type="EMBL" id="KKM68528.1"/>
    </source>
</evidence>
<gene>
    <name evidence="1" type="ORF">LCGC14_1460040</name>
</gene>
<accession>A0A0F9JFY7</accession>